<dbReference type="EMBL" id="OY731399">
    <property type="protein sequence ID" value="CAJ1932698.1"/>
    <property type="molecule type" value="Genomic_DNA"/>
</dbReference>
<dbReference type="AlphaFoldDB" id="A0AA86VCU0"/>
<feature type="region of interest" description="Disordered" evidence="1">
    <location>
        <begin position="1"/>
        <end position="29"/>
    </location>
</feature>
<organism evidence="2 3">
    <name type="scientific">Sphenostylis stenocarpa</name>
    <dbReference type="NCBI Taxonomy" id="92480"/>
    <lineage>
        <taxon>Eukaryota</taxon>
        <taxon>Viridiplantae</taxon>
        <taxon>Streptophyta</taxon>
        <taxon>Embryophyta</taxon>
        <taxon>Tracheophyta</taxon>
        <taxon>Spermatophyta</taxon>
        <taxon>Magnoliopsida</taxon>
        <taxon>eudicotyledons</taxon>
        <taxon>Gunneridae</taxon>
        <taxon>Pentapetalae</taxon>
        <taxon>rosids</taxon>
        <taxon>fabids</taxon>
        <taxon>Fabales</taxon>
        <taxon>Fabaceae</taxon>
        <taxon>Papilionoideae</taxon>
        <taxon>50 kb inversion clade</taxon>
        <taxon>NPAAA clade</taxon>
        <taxon>indigoferoid/millettioid clade</taxon>
        <taxon>Phaseoleae</taxon>
        <taxon>Sphenostylis</taxon>
    </lineage>
</organism>
<accession>A0AA86VCU0</accession>
<name>A0AA86VCU0_9FABA</name>
<proteinExistence type="predicted"/>
<keyword evidence="3" id="KW-1185">Reference proteome</keyword>
<reference evidence="2" key="1">
    <citation type="submission" date="2023-10" db="EMBL/GenBank/DDBJ databases">
        <authorList>
            <person name="Domelevo Entfellner J.-B."/>
        </authorList>
    </citation>
    <scope>NUCLEOTIDE SEQUENCE</scope>
</reference>
<dbReference type="Proteomes" id="UP001189624">
    <property type="component" value="Chromosome 2"/>
</dbReference>
<dbReference type="Gramene" id="rna-AYBTSS11_LOCUS5948">
    <property type="protein sequence ID" value="CAJ1932698.1"/>
    <property type="gene ID" value="gene-AYBTSS11_LOCUS5948"/>
</dbReference>
<evidence type="ECO:0000313" key="2">
    <source>
        <dbReference type="EMBL" id="CAJ1932698.1"/>
    </source>
</evidence>
<evidence type="ECO:0000313" key="3">
    <source>
        <dbReference type="Proteomes" id="UP001189624"/>
    </source>
</evidence>
<evidence type="ECO:0000256" key="1">
    <source>
        <dbReference type="SAM" id="MobiDB-lite"/>
    </source>
</evidence>
<protein>
    <submittedName>
        <fullName evidence="2">Uncharacterized protein</fullName>
    </submittedName>
</protein>
<sequence>MNAHKVGKPWTVDGSRARQRSSETESNQSYDHLIGKGHFLRLMLLMLLSE</sequence>
<gene>
    <name evidence="2" type="ORF">AYBTSS11_LOCUS5948</name>
</gene>